<accession>A0ABW7N9M1</accession>
<sequence>MPSSGSAFHSMNKVTALITCEHASNQIPPRYRGIFSEAHTDLQTHLGWDPGALELARIISGQLKVPLTTYDYSRLLIEVNRSLDHPQLFSRYSGGLSEEEKEQLKCTFYQPYREGVEAQISHLIDQGHQVVHLSVHSFTPVFFGQKREVEVGLLFDTTRTSEADFCLKWQEELRRIRPQLVIRDNEPYAGADDGFTTYLRTRFSGAQYLGLELEVSQAYADQMQDGFGADISESFCQTLALWRSDLDMDQKYL</sequence>
<keyword evidence="2" id="KW-1185">Reference proteome</keyword>
<organism evidence="1 2">
    <name type="scientific">Marinoscillum luteum</name>
    <dbReference type="NCBI Taxonomy" id="861051"/>
    <lineage>
        <taxon>Bacteria</taxon>
        <taxon>Pseudomonadati</taxon>
        <taxon>Bacteroidota</taxon>
        <taxon>Cytophagia</taxon>
        <taxon>Cytophagales</taxon>
        <taxon>Reichenbachiellaceae</taxon>
        <taxon>Marinoscillum</taxon>
    </lineage>
</organism>
<name>A0ABW7N9M1_9BACT</name>
<dbReference type="Proteomes" id="UP001610063">
    <property type="component" value="Unassembled WGS sequence"/>
</dbReference>
<comment type="caution">
    <text evidence="1">The sequence shown here is derived from an EMBL/GenBank/DDBJ whole genome shotgun (WGS) entry which is preliminary data.</text>
</comment>
<dbReference type="SUPFAM" id="SSF53187">
    <property type="entry name" value="Zn-dependent exopeptidases"/>
    <property type="match status" value="1"/>
</dbReference>
<gene>
    <name evidence="1" type="ORF">ACHKAR_12850</name>
</gene>
<protein>
    <submittedName>
        <fullName evidence="1">N-formylglutamate amidohydrolase</fullName>
    </submittedName>
</protein>
<proteinExistence type="predicted"/>
<evidence type="ECO:0000313" key="2">
    <source>
        <dbReference type="Proteomes" id="UP001610063"/>
    </source>
</evidence>
<dbReference type="Pfam" id="PF05013">
    <property type="entry name" value="FGase"/>
    <property type="match status" value="1"/>
</dbReference>
<dbReference type="Gene3D" id="3.40.630.40">
    <property type="entry name" value="Zn-dependent exopeptidases"/>
    <property type="match status" value="1"/>
</dbReference>
<dbReference type="RefSeq" id="WP_395417687.1">
    <property type="nucleotide sequence ID" value="NZ_JBIPKE010000017.1"/>
</dbReference>
<evidence type="ECO:0000313" key="1">
    <source>
        <dbReference type="EMBL" id="MFH6984333.1"/>
    </source>
</evidence>
<reference evidence="1 2" key="1">
    <citation type="journal article" date="2013" name="Int. J. Syst. Evol. Microbiol.">
        <title>Marinoscillum luteum sp. nov., isolated from marine sediment.</title>
        <authorList>
            <person name="Cha I.T."/>
            <person name="Park S.J."/>
            <person name="Kim S.J."/>
            <person name="Kim J.G."/>
            <person name="Jung M.Y."/>
            <person name="Shin K.S."/>
            <person name="Kwon K.K."/>
            <person name="Yang S.H."/>
            <person name="Seo Y.S."/>
            <person name="Rhee S.K."/>
        </authorList>
    </citation>
    <scope>NUCLEOTIDE SEQUENCE [LARGE SCALE GENOMIC DNA]</scope>
    <source>
        <strain evidence="1 2">KCTC 23939</strain>
    </source>
</reference>
<dbReference type="InterPro" id="IPR007709">
    <property type="entry name" value="N-FG_amidohydro"/>
</dbReference>
<dbReference type="EMBL" id="JBIPKE010000017">
    <property type="protein sequence ID" value="MFH6984333.1"/>
    <property type="molecule type" value="Genomic_DNA"/>
</dbReference>